<organism evidence="5 6">
    <name type="scientific">Hoylesella pleuritidis F0068</name>
    <dbReference type="NCBI Taxonomy" id="1081904"/>
    <lineage>
        <taxon>Bacteria</taxon>
        <taxon>Pseudomonadati</taxon>
        <taxon>Bacteroidota</taxon>
        <taxon>Bacteroidia</taxon>
        <taxon>Bacteroidales</taxon>
        <taxon>Prevotellaceae</taxon>
        <taxon>Hoylesella</taxon>
    </lineage>
</organism>
<evidence type="ECO:0000256" key="1">
    <source>
        <dbReference type="ARBA" id="ARBA00001946"/>
    </source>
</evidence>
<dbReference type="RefSeq" id="WP_021583589.1">
    <property type="nucleotide sequence ID" value="NZ_AWET01000018.1"/>
</dbReference>
<dbReference type="InterPro" id="IPR036412">
    <property type="entry name" value="HAD-like_sf"/>
</dbReference>
<reference evidence="5 6" key="1">
    <citation type="submission" date="2013-08" db="EMBL/GenBank/DDBJ databases">
        <authorList>
            <person name="Durkin A.S."/>
            <person name="Haft D.R."/>
            <person name="McCorrison J."/>
            <person name="Torralba M."/>
            <person name="Gillis M."/>
            <person name="Haft D.H."/>
            <person name="Methe B."/>
            <person name="Sutton G."/>
            <person name="Nelson K.E."/>
        </authorList>
    </citation>
    <scope>NUCLEOTIDE SEQUENCE [LARGE SCALE GENOMIC DNA]</scope>
    <source>
        <strain evidence="5 6">F0068</strain>
    </source>
</reference>
<protein>
    <submittedName>
        <fullName evidence="5">Haloacid dehalogenase-like hydrolase</fullName>
    </submittedName>
</protein>
<evidence type="ECO:0000313" key="5">
    <source>
        <dbReference type="EMBL" id="ERK03029.1"/>
    </source>
</evidence>
<gene>
    <name evidence="5" type="ORF">HMPREF1218_1707</name>
</gene>
<evidence type="ECO:0000256" key="3">
    <source>
        <dbReference type="ARBA" id="ARBA00022801"/>
    </source>
</evidence>
<comment type="caution">
    <text evidence="5">The sequence shown here is derived from an EMBL/GenBank/DDBJ whole genome shotgun (WGS) entry which is preliminary data.</text>
</comment>
<dbReference type="SFLD" id="SFLDS00003">
    <property type="entry name" value="Haloacid_Dehalogenase"/>
    <property type="match status" value="1"/>
</dbReference>
<dbReference type="PANTHER" id="PTHR46470">
    <property type="entry name" value="N-ACYLNEURAMINATE-9-PHOSPHATASE"/>
    <property type="match status" value="1"/>
</dbReference>
<keyword evidence="4" id="KW-0460">Magnesium</keyword>
<dbReference type="InterPro" id="IPR006439">
    <property type="entry name" value="HAD-SF_hydro_IA"/>
</dbReference>
<dbReference type="GO" id="GO:0044281">
    <property type="term" value="P:small molecule metabolic process"/>
    <property type="evidence" value="ECO:0007669"/>
    <property type="project" value="UniProtKB-ARBA"/>
</dbReference>
<evidence type="ECO:0000256" key="4">
    <source>
        <dbReference type="ARBA" id="ARBA00022842"/>
    </source>
</evidence>
<dbReference type="Proteomes" id="UP000016600">
    <property type="component" value="Unassembled WGS sequence"/>
</dbReference>
<dbReference type="SFLD" id="SFLDG01129">
    <property type="entry name" value="C1.5:_HAD__Beta-PGM__Phosphata"/>
    <property type="match status" value="1"/>
</dbReference>
<dbReference type="GO" id="GO:0046872">
    <property type="term" value="F:metal ion binding"/>
    <property type="evidence" value="ECO:0007669"/>
    <property type="project" value="UniProtKB-KW"/>
</dbReference>
<keyword evidence="2" id="KW-0479">Metal-binding</keyword>
<dbReference type="GO" id="GO:0016791">
    <property type="term" value="F:phosphatase activity"/>
    <property type="evidence" value="ECO:0007669"/>
    <property type="project" value="TreeGrafter"/>
</dbReference>
<name>U2MUZ4_9BACT</name>
<dbReference type="NCBIfam" id="TIGR01549">
    <property type="entry name" value="HAD-SF-IA-v1"/>
    <property type="match status" value="1"/>
</dbReference>
<dbReference type="InterPro" id="IPR023214">
    <property type="entry name" value="HAD_sf"/>
</dbReference>
<comment type="cofactor">
    <cofactor evidence="1">
        <name>Mg(2+)</name>
        <dbReference type="ChEBI" id="CHEBI:18420"/>
    </cofactor>
</comment>
<sequence length="232" mass="26662">MIKGYLFDYGGTLDTAGCHWGQMLWHAYERQRIPITNEQFREAYIYGERALGRAPIIQPDYSFWKTLDIKIRLEMEHLCTQGAWEMDEREFATSHQAVLDDVYQRVQEITAHSCEVLQRLGDHYPMVLVSNFYGNIKKVLQEFGFDSLFKQVVESTVVGIRKPDPRIFLLGVKALGFQPTEVAVVGDSLYKDIGPARQIGCHTIWFRGEGWSVQKSDEIIPDRVITDLSQIG</sequence>
<evidence type="ECO:0000256" key="2">
    <source>
        <dbReference type="ARBA" id="ARBA00022723"/>
    </source>
</evidence>
<dbReference type="SUPFAM" id="SSF56784">
    <property type="entry name" value="HAD-like"/>
    <property type="match status" value="1"/>
</dbReference>
<dbReference type="EMBL" id="AWET01000018">
    <property type="protein sequence ID" value="ERK03029.1"/>
    <property type="molecule type" value="Genomic_DNA"/>
</dbReference>
<dbReference type="InterPro" id="IPR051400">
    <property type="entry name" value="HAD-like_hydrolase"/>
</dbReference>
<keyword evidence="6" id="KW-1185">Reference proteome</keyword>
<dbReference type="PANTHER" id="PTHR46470:SF2">
    <property type="entry name" value="GLYCERALDEHYDE 3-PHOSPHATE PHOSPHATASE"/>
    <property type="match status" value="1"/>
</dbReference>
<dbReference type="Gene3D" id="1.20.120.1600">
    <property type="match status" value="1"/>
</dbReference>
<dbReference type="Pfam" id="PF00702">
    <property type="entry name" value="Hydrolase"/>
    <property type="match status" value="1"/>
</dbReference>
<dbReference type="NCBIfam" id="TIGR01509">
    <property type="entry name" value="HAD-SF-IA-v3"/>
    <property type="match status" value="1"/>
</dbReference>
<accession>U2MUZ4</accession>
<proteinExistence type="predicted"/>
<dbReference type="AlphaFoldDB" id="U2MUZ4"/>
<evidence type="ECO:0000313" key="6">
    <source>
        <dbReference type="Proteomes" id="UP000016600"/>
    </source>
</evidence>
<dbReference type="Gene3D" id="3.40.50.1000">
    <property type="entry name" value="HAD superfamily/HAD-like"/>
    <property type="match status" value="1"/>
</dbReference>
<dbReference type="PATRIC" id="fig|1081904.3.peg.905"/>
<keyword evidence="3 5" id="KW-0378">Hydrolase</keyword>